<gene>
    <name evidence="5" type="ORF">OVA965_LOCUS34172</name>
    <name evidence="6" type="ORF">TMI583_LOCUS35082</name>
</gene>
<feature type="non-terminal residue" evidence="6">
    <location>
        <position position="1"/>
    </location>
</feature>
<dbReference type="Proteomes" id="UP000682733">
    <property type="component" value="Unassembled WGS sequence"/>
</dbReference>
<keyword evidence="2" id="KW-0833">Ubl conjugation pathway</keyword>
<evidence type="ECO:0000313" key="5">
    <source>
        <dbReference type="EMBL" id="CAF1434153.1"/>
    </source>
</evidence>
<evidence type="ECO:0000256" key="1">
    <source>
        <dbReference type="ARBA" id="ARBA00022670"/>
    </source>
</evidence>
<accession>A0A8S2SMK5</accession>
<reference evidence="6" key="1">
    <citation type="submission" date="2021-02" db="EMBL/GenBank/DDBJ databases">
        <authorList>
            <person name="Nowell W R."/>
        </authorList>
    </citation>
    <scope>NUCLEOTIDE SEQUENCE</scope>
</reference>
<dbReference type="EMBL" id="CAJNOK010028396">
    <property type="protein sequence ID" value="CAF1434153.1"/>
    <property type="molecule type" value="Genomic_DNA"/>
</dbReference>
<dbReference type="InterPro" id="IPR056850">
    <property type="entry name" value="ARM_UBP34_24_USP9X_Y"/>
</dbReference>
<evidence type="ECO:0000256" key="2">
    <source>
        <dbReference type="ARBA" id="ARBA00022786"/>
    </source>
</evidence>
<feature type="domain" description="UBP34/UBP24/USP9X/USP9Y-like ARM repeat region" evidence="4">
    <location>
        <begin position="77"/>
        <end position="177"/>
    </location>
</feature>
<feature type="non-terminal residue" evidence="6">
    <location>
        <position position="178"/>
    </location>
</feature>
<evidence type="ECO:0000313" key="7">
    <source>
        <dbReference type="Proteomes" id="UP000682733"/>
    </source>
</evidence>
<dbReference type="Pfam" id="PF25010">
    <property type="entry name" value="ARM_UBP24_USP9X-Y"/>
    <property type="match status" value="1"/>
</dbReference>
<dbReference type="EMBL" id="CAJOBA010050184">
    <property type="protein sequence ID" value="CAF4231716.1"/>
    <property type="molecule type" value="Genomic_DNA"/>
</dbReference>
<sequence length="178" mass="20503">EYNALLSIFANCLDYIFIDKYQHLFNEHVEQAMKHVKKVLNEEENIFEVTTSDSMFDLLTTLKTICCSAWSDRIEIIHKLQLNIISKLLQSPNMKLKTNALEELVIMIENSTTVLLNVTHKSIDCDILSQWIIESSIVSEVLKGDMNNSNYITNTGKLFKFIGPKLTKTDIETIWKAE</sequence>
<protein>
    <recommendedName>
        <fullName evidence="4">UBP34/UBP24/USP9X/USP9Y-like ARM repeat region domain-containing protein</fullName>
    </recommendedName>
</protein>
<proteinExistence type="predicted"/>
<evidence type="ECO:0000259" key="4">
    <source>
        <dbReference type="Pfam" id="PF25010"/>
    </source>
</evidence>
<evidence type="ECO:0000256" key="3">
    <source>
        <dbReference type="ARBA" id="ARBA00022801"/>
    </source>
</evidence>
<name>A0A8S2SMK5_9BILA</name>
<evidence type="ECO:0000313" key="6">
    <source>
        <dbReference type="EMBL" id="CAF4231716.1"/>
    </source>
</evidence>
<dbReference type="Proteomes" id="UP000677228">
    <property type="component" value="Unassembled WGS sequence"/>
</dbReference>
<dbReference type="AlphaFoldDB" id="A0A8S2SMK5"/>
<dbReference type="GO" id="GO:0008233">
    <property type="term" value="F:peptidase activity"/>
    <property type="evidence" value="ECO:0007669"/>
    <property type="project" value="UniProtKB-KW"/>
</dbReference>
<keyword evidence="3" id="KW-0378">Hydrolase</keyword>
<keyword evidence="1" id="KW-0645">Protease</keyword>
<dbReference type="GO" id="GO:0006508">
    <property type="term" value="P:proteolysis"/>
    <property type="evidence" value="ECO:0007669"/>
    <property type="project" value="UniProtKB-KW"/>
</dbReference>
<organism evidence="6 7">
    <name type="scientific">Didymodactylos carnosus</name>
    <dbReference type="NCBI Taxonomy" id="1234261"/>
    <lineage>
        <taxon>Eukaryota</taxon>
        <taxon>Metazoa</taxon>
        <taxon>Spiralia</taxon>
        <taxon>Gnathifera</taxon>
        <taxon>Rotifera</taxon>
        <taxon>Eurotatoria</taxon>
        <taxon>Bdelloidea</taxon>
        <taxon>Philodinida</taxon>
        <taxon>Philodinidae</taxon>
        <taxon>Didymodactylos</taxon>
    </lineage>
</organism>
<comment type="caution">
    <text evidence="6">The sequence shown here is derived from an EMBL/GenBank/DDBJ whole genome shotgun (WGS) entry which is preliminary data.</text>
</comment>